<dbReference type="EMBL" id="QPJK01000015">
    <property type="protein sequence ID" value="RCW64437.1"/>
    <property type="molecule type" value="Genomic_DNA"/>
</dbReference>
<dbReference type="PIRSF" id="PIRSF028704">
    <property type="entry name" value="UPC028704"/>
    <property type="match status" value="1"/>
</dbReference>
<dbReference type="AlphaFoldDB" id="A0A368XDC6"/>
<evidence type="ECO:0000313" key="4">
    <source>
        <dbReference type="Proteomes" id="UP000252884"/>
    </source>
</evidence>
<feature type="transmembrane region" description="Helical" evidence="2">
    <location>
        <begin position="205"/>
        <end position="226"/>
    </location>
</feature>
<feature type="transmembrane region" description="Helical" evidence="2">
    <location>
        <begin position="168"/>
        <end position="185"/>
    </location>
</feature>
<keyword evidence="2" id="KW-0812">Transmembrane</keyword>
<dbReference type="PANTHER" id="PTHR38592:SF3">
    <property type="entry name" value="BLL4819 PROTEIN"/>
    <property type="match status" value="1"/>
</dbReference>
<feature type="transmembrane region" description="Helical" evidence="2">
    <location>
        <begin position="280"/>
        <end position="300"/>
    </location>
</feature>
<keyword evidence="2" id="KW-1133">Transmembrane helix</keyword>
<proteinExistence type="predicted"/>
<feature type="compositionally biased region" description="Low complexity" evidence="1">
    <location>
        <begin position="383"/>
        <end position="403"/>
    </location>
</feature>
<feature type="transmembrane region" description="Helical" evidence="2">
    <location>
        <begin position="20"/>
        <end position="39"/>
    </location>
</feature>
<dbReference type="InterPro" id="IPR014550">
    <property type="entry name" value="UCP028704_OpgC"/>
</dbReference>
<dbReference type="Pfam" id="PF10129">
    <property type="entry name" value="OpgC_C"/>
    <property type="match status" value="1"/>
</dbReference>
<sequence length="403" mass="44051">MTAPSPGQPPSQRLWQIDALRGLMLVLMTFTHLPTLFASPTGQPFGFVSAAEGFVLLSGFMAGMVYAGRERREGEERMRSAFYRRVAKIYLCQAAMLLFLFSVVALIAVVLQEDAITGLMKYYLHEPLHALVGALLLIYSPPLLDILPLYVLFMLISPMVLLHGLRHGWGGIMACSVALWLLAQFKLGGVLYEALAPAAGIRVPLVQTGAFDVLAWQFLWIMGLWMGAERAAQRPPVVFPRWLLGTAIAYAAVCFVWRHVVGQVPIPQDAGLNMLFDKWQLAPLRLFNLFALLVLAMHYAPWMARHLPRVRALETMGAASLPVFCSHLVLALLALALFGAPTPTRSAWIDVGIVVVSFAVLYGVALLSQELDRQAAARRKARAAGGVKAPAGPRPPSSAALPH</sequence>
<keyword evidence="2" id="KW-0472">Membrane</keyword>
<feature type="region of interest" description="Disordered" evidence="1">
    <location>
        <begin position="382"/>
        <end position="403"/>
    </location>
</feature>
<protein>
    <recommendedName>
        <fullName evidence="5">OpgC protein</fullName>
    </recommendedName>
</protein>
<name>A0A368XDC6_9BURK</name>
<feature type="transmembrane region" description="Helical" evidence="2">
    <location>
        <begin position="238"/>
        <end position="260"/>
    </location>
</feature>
<keyword evidence="4" id="KW-1185">Reference proteome</keyword>
<dbReference type="PANTHER" id="PTHR38592">
    <property type="entry name" value="BLL4819 PROTEIN"/>
    <property type="match status" value="1"/>
</dbReference>
<feature type="transmembrane region" description="Helical" evidence="2">
    <location>
        <begin position="45"/>
        <end position="68"/>
    </location>
</feature>
<accession>A0A368XDC6</accession>
<feature type="transmembrane region" description="Helical" evidence="2">
    <location>
        <begin position="347"/>
        <end position="368"/>
    </location>
</feature>
<feature type="transmembrane region" description="Helical" evidence="2">
    <location>
        <begin position="321"/>
        <end position="341"/>
    </location>
</feature>
<gene>
    <name evidence="3" type="ORF">DES41_11561</name>
</gene>
<dbReference type="OrthoDB" id="9775975at2"/>
<evidence type="ECO:0000313" key="3">
    <source>
        <dbReference type="EMBL" id="RCW64437.1"/>
    </source>
</evidence>
<dbReference type="RefSeq" id="WP_114472304.1">
    <property type="nucleotide sequence ID" value="NZ_QPJK01000015.1"/>
</dbReference>
<feature type="transmembrane region" description="Helical" evidence="2">
    <location>
        <begin position="131"/>
        <end position="156"/>
    </location>
</feature>
<reference evidence="3 4" key="1">
    <citation type="submission" date="2018-07" db="EMBL/GenBank/DDBJ databases">
        <title>Genomic Encyclopedia of Type Strains, Phase IV (KMG-IV): sequencing the most valuable type-strain genomes for metagenomic binning, comparative biology and taxonomic classification.</title>
        <authorList>
            <person name="Goeker M."/>
        </authorList>
    </citation>
    <scope>NUCLEOTIDE SEQUENCE [LARGE SCALE GENOMIC DNA]</scope>
    <source>
        <strain evidence="3 4">DSM 21634</strain>
    </source>
</reference>
<evidence type="ECO:0000256" key="1">
    <source>
        <dbReference type="SAM" id="MobiDB-lite"/>
    </source>
</evidence>
<evidence type="ECO:0000256" key="2">
    <source>
        <dbReference type="SAM" id="Phobius"/>
    </source>
</evidence>
<comment type="caution">
    <text evidence="3">The sequence shown here is derived from an EMBL/GenBank/DDBJ whole genome shotgun (WGS) entry which is preliminary data.</text>
</comment>
<feature type="transmembrane region" description="Helical" evidence="2">
    <location>
        <begin position="89"/>
        <end position="111"/>
    </location>
</feature>
<dbReference type="Proteomes" id="UP000252884">
    <property type="component" value="Unassembled WGS sequence"/>
</dbReference>
<organism evidence="3 4">
    <name type="scientific">Pseudorhodoferax soli</name>
    <dbReference type="NCBI Taxonomy" id="545864"/>
    <lineage>
        <taxon>Bacteria</taxon>
        <taxon>Pseudomonadati</taxon>
        <taxon>Pseudomonadota</taxon>
        <taxon>Betaproteobacteria</taxon>
        <taxon>Burkholderiales</taxon>
        <taxon>Comamonadaceae</taxon>
    </lineage>
</organism>
<evidence type="ECO:0008006" key="5">
    <source>
        <dbReference type="Google" id="ProtNLM"/>
    </source>
</evidence>